<dbReference type="PANTHER" id="PTHR34982">
    <property type="entry name" value="YOP PROTEINS TRANSLOCATION PROTEIN L"/>
    <property type="match status" value="1"/>
</dbReference>
<dbReference type="RefSeq" id="WP_207708272.1">
    <property type="nucleotide sequence ID" value="NZ_WSLF01000001.1"/>
</dbReference>
<evidence type="ECO:0000256" key="4">
    <source>
        <dbReference type="ARBA" id="ARBA00022795"/>
    </source>
</evidence>
<gene>
    <name evidence="9" type="ORF">GND95_00975</name>
</gene>
<dbReference type="InterPro" id="IPR018035">
    <property type="entry name" value="Flagellar_FliH/T3SS_HrpE"/>
</dbReference>
<comment type="caution">
    <text evidence="9">The sequence shown here is derived from an EMBL/GenBank/DDBJ whole genome shotgun (WGS) entry which is preliminary data.</text>
</comment>
<dbReference type="GO" id="GO:0005829">
    <property type="term" value="C:cytosol"/>
    <property type="evidence" value="ECO:0007669"/>
    <property type="project" value="TreeGrafter"/>
</dbReference>
<dbReference type="Pfam" id="PF02108">
    <property type="entry name" value="FliH"/>
    <property type="match status" value="1"/>
</dbReference>
<evidence type="ECO:0000313" key="9">
    <source>
        <dbReference type="EMBL" id="KAE9637035.1"/>
    </source>
</evidence>
<reference evidence="9 10" key="1">
    <citation type="submission" date="2019-12" db="EMBL/GenBank/DDBJ databases">
        <title>Defluviitalea raffinosedens, isolated from a biogas fermenter, genome sequencing and characterization.</title>
        <authorList>
            <person name="Rettenmaier R."/>
            <person name="Schneider M."/>
            <person name="Neuhaus K."/>
            <person name="Liebl W."/>
            <person name="Zverlov V."/>
        </authorList>
    </citation>
    <scope>NUCLEOTIDE SEQUENCE [LARGE SCALE GENOMIC DNA]</scope>
    <source>
        <strain evidence="9 10">249c-K6</strain>
    </source>
</reference>
<dbReference type="InterPro" id="IPR051472">
    <property type="entry name" value="T3SS_Stator/FliH"/>
</dbReference>
<keyword evidence="3" id="KW-0813">Transport</keyword>
<keyword evidence="5" id="KW-0653">Protein transport</keyword>
<keyword evidence="4" id="KW-1005">Bacterial flagellum biogenesis</keyword>
<evidence type="ECO:0000256" key="5">
    <source>
        <dbReference type="ARBA" id="ARBA00022927"/>
    </source>
</evidence>
<dbReference type="GO" id="GO:0015031">
    <property type="term" value="P:protein transport"/>
    <property type="evidence" value="ECO:0007669"/>
    <property type="project" value="UniProtKB-KW"/>
</dbReference>
<evidence type="ECO:0000256" key="7">
    <source>
        <dbReference type="SAM" id="Coils"/>
    </source>
</evidence>
<name>A0A7C8HG70_9FIRM</name>
<keyword evidence="7" id="KW-0175">Coiled coil</keyword>
<evidence type="ECO:0000313" key="10">
    <source>
        <dbReference type="Proteomes" id="UP000483018"/>
    </source>
</evidence>
<organism evidence="9 10">
    <name type="scientific">Defluviitalea raffinosedens</name>
    <dbReference type="NCBI Taxonomy" id="1450156"/>
    <lineage>
        <taxon>Bacteria</taxon>
        <taxon>Bacillati</taxon>
        <taxon>Bacillota</taxon>
        <taxon>Clostridia</taxon>
        <taxon>Lachnospirales</taxon>
        <taxon>Defluviitaleaceae</taxon>
        <taxon>Defluviitalea</taxon>
    </lineage>
</organism>
<comment type="similarity">
    <text evidence="2">Belongs to the FliH family.</text>
</comment>
<evidence type="ECO:0000259" key="8">
    <source>
        <dbReference type="Pfam" id="PF02108"/>
    </source>
</evidence>
<comment type="function">
    <text evidence="1">Needed for flagellar regrowth and assembly.</text>
</comment>
<proteinExistence type="inferred from homology"/>
<protein>
    <recommendedName>
        <fullName evidence="8">Flagellar assembly protein FliH/Type III secretion system HrpE domain-containing protein</fullName>
    </recommendedName>
</protein>
<dbReference type="PANTHER" id="PTHR34982:SF1">
    <property type="entry name" value="FLAGELLAR ASSEMBLY PROTEIN FLIH"/>
    <property type="match status" value="1"/>
</dbReference>
<keyword evidence="10" id="KW-1185">Reference proteome</keyword>
<evidence type="ECO:0000256" key="2">
    <source>
        <dbReference type="ARBA" id="ARBA00006602"/>
    </source>
</evidence>
<dbReference type="EMBL" id="WSLF01000001">
    <property type="protein sequence ID" value="KAE9637035.1"/>
    <property type="molecule type" value="Genomic_DNA"/>
</dbReference>
<dbReference type="GO" id="GO:0044781">
    <property type="term" value="P:bacterial-type flagellum organization"/>
    <property type="evidence" value="ECO:0007669"/>
    <property type="project" value="UniProtKB-KW"/>
</dbReference>
<evidence type="ECO:0000256" key="1">
    <source>
        <dbReference type="ARBA" id="ARBA00003041"/>
    </source>
</evidence>
<evidence type="ECO:0000256" key="6">
    <source>
        <dbReference type="ARBA" id="ARBA00023225"/>
    </source>
</evidence>
<accession>A0A7C8HG70</accession>
<dbReference type="AlphaFoldDB" id="A0A7C8HG70"/>
<feature type="coiled-coil region" evidence="7">
    <location>
        <begin position="51"/>
        <end position="127"/>
    </location>
</feature>
<feature type="domain" description="Flagellar assembly protein FliH/Type III secretion system HrpE" evidence="8">
    <location>
        <begin position="107"/>
        <end position="233"/>
    </location>
</feature>
<evidence type="ECO:0000256" key="3">
    <source>
        <dbReference type="ARBA" id="ARBA00022448"/>
    </source>
</evidence>
<sequence length="246" mass="27929">MSNIIKGHSVKLNREQIVHIDISDKPIEDIILEEDDNSLEIIKENIVLKAKQDAQRMIHEAEKRAAEILEQAKKDAMFAKLKIEEEGRQQGYQEGFRQGTEESKKLIHQAKLELENALKEKERMIREIEPRVVDIIISISKKILDHAVSINKQSIVYLIRKGLSELKDRSENVVVKISETDYASLMESNEDPLSSFGVTGKIDVVKDSSLKTGDCIIETQYGNIDCSLGTQFEGLKQELLLILDSK</sequence>
<dbReference type="Gene3D" id="1.20.5.620">
    <property type="entry name" value="F1F0 ATP synthase subunit B, membrane domain"/>
    <property type="match status" value="1"/>
</dbReference>
<dbReference type="Proteomes" id="UP000483018">
    <property type="component" value="Unassembled WGS sequence"/>
</dbReference>
<keyword evidence="6" id="KW-1006">Bacterial flagellum protein export</keyword>